<dbReference type="AlphaFoldDB" id="A0A0A9E4G6"/>
<dbReference type="EMBL" id="GBRH01207013">
    <property type="protein sequence ID" value="JAD90882.1"/>
    <property type="molecule type" value="Transcribed_RNA"/>
</dbReference>
<protein>
    <submittedName>
        <fullName evidence="1">Uncharacterized protein</fullName>
    </submittedName>
</protein>
<reference evidence="1" key="2">
    <citation type="journal article" date="2015" name="Data Brief">
        <title>Shoot transcriptome of the giant reed, Arundo donax.</title>
        <authorList>
            <person name="Barrero R.A."/>
            <person name="Guerrero F.D."/>
            <person name="Moolhuijzen P."/>
            <person name="Goolsby J.A."/>
            <person name="Tidwell J."/>
            <person name="Bellgard S.E."/>
            <person name="Bellgard M.I."/>
        </authorList>
    </citation>
    <scope>NUCLEOTIDE SEQUENCE</scope>
    <source>
        <tissue evidence="1">Shoot tissue taken approximately 20 cm above the soil surface</tissue>
    </source>
</reference>
<organism evidence="1">
    <name type="scientific">Arundo donax</name>
    <name type="common">Giant reed</name>
    <name type="synonym">Donax arundinaceus</name>
    <dbReference type="NCBI Taxonomy" id="35708"/>
    <lineage>
        <taxon>Eukaryota</taxon>
        <taxon>Viridiplantae</taxon>
        <taxon>Streptophyta</taxon>
        <taxon>Embryophyta</taxon>
        <taxon>Tracheophyta</taxon>
        <taxon>Spermatophyta</taxon>
        <taxon>Magnoliopsida</taxon>
        <taxon>Liliopsida</taxon>
        <taxon>Poales</taxon>
        <taxon>Poaceae</taxon>
        <taxon>PACMAD clade</taxon>
        <taxon>Arundinoideae</taxon>
        <taxon>Arundineae</taxon>
        <taxon>Arundo</taxon>
    </lineage>
</organism>
<proteinExistence type="predicted"/>
<reference evidence="1" key="1">
    <citation type="submission" date="2014-09" db="EMBL/GenBank/DDBJ databases">
        <authorList>
            <person name="Magalhaes I.L.F."/>
            <person name="Oliveira U."/>
            <person name="Santos F.R."/>
            <person name="Vidigal T.H.D.A."/>
            <person name="Brescovit A.D."/>
            <person name="Santos A.J."/>
        </authorList>
    </citation>
    <scope>NUCLEOTIDE SEQUENCE</scope>
    <source>
        <tissue evidence="1">Shoot tissue taken approximately 20 cm above the soil surface</tissue>
    </source>
</reference>
<accession>A0A0A9E4G6</accession>
<evidence type="ECO:0000313" key="1">
    <source>
        <dbReference type="EMBL" id="JAD90882.1"/>
    </source>
</evidence>
<name>A0A0A9E4G6_ARUDO</name>
<sequence>MLVRCLISTKMSNICLRITRGNFVLFSKRNLHQKTCSNHCFMLAIYTGWKGIWASNQVMLLQSVDQVGGLKYPWITLRGNLDMSNMMVLMVAG</sequence>